<protein>
    <submittedName>
        <fullName evidence="1">Uncharacterized protein</fullName>
    </submittedName>
</protein>
<accession>A0A7M1RSM5</accession>
<proteinExistence type="predicted"/>
<dbReference type="KEGG" id="vg:65131084"/>
<organism evidence="1 2">
    <name type="scientific">uncultured phage cr4_1</name>
    <dbReference type="NCBI Taxonomy" id="2772084"/>
    <lineage>
        <taxon>Viruses</taxon>
        <taxon>Duplodnaviria</taxon>
        <taxon>Heunggongvirae</taxon>
        <taxon>Uroviricota</taxon>
        <taxon>Caudoviricetes</taxon>
        <taxon>Crassvirales</taxon>
        <taxon>Suoliviridae</taxon>
        <taxon>Loutivirinae</taxon>
        <taxon>Buorbuivirus</taxon>
        <taxon>Buorbuivirus hominis</taxon>
    </lineage>
</organism>
<reference evidence="1 2" key="1">
    <citation type="submission" date="2020-07" db="EMBL/GenBank/DDBJ databases">
        <title>Taxonomic proposal: Crassvirales, a new order of highly abundant and diverse bacterial viruses.</title>
        <authorList>
            <person name="Shkoporov A.N."/>
            <person name="Stockdale S.R."/>
            <person name="Guerin E."/>
            <person name="Ross R.P."/>
            <person name="Hill C."/>
        </authorList>
    </citation>
    <scope>NUCLEOTIDE SEQUENCE [LARGE SCALE GENOMIC DNA]</scope>
</reference>
<dbReference type="GeneID" id="65131084"/>
<dbReference type="Proteomes" id="UP000593850">
    <property type="component" value="Segment"/>
</dbReference>
<evidence type="ECO:0000313" key="2">
    <source>
        <dbReference type="Proteomes" id="UP000593850"/>
    </source>
</evidence>
<dbReference type="EMBL" id="MT774400">
    <property type="protein sequence ID" value="QOR57154.1"/>
    <property type="molecule type" value="Genomic_DNA"/>
</dbReference>
<dbReference type="RefSeq" id="YP_010112606.1">
    <property type="nucleotide sequence ID" value="NC_055893.1"/>
</dbReference>
<name>A0A7M1RSM5_9CAUD</name>
<evidence type="ECO:0000313" key="1">
    <source>
        <dbReference type="EMBL" id="QOR57154.1"/>
    </source>
</evidence>
<sequence length="130" mass="15371">MKVQSTMLEPGSIIVWKDYNFLKKAWYGLWNKHLPYNRFTLITQKTELLSINGNFDNETAIYEPIRKYSKLEANKLAIIANDLHYSSNWLDIADVINVIRPNTIGGPITLNECRYYKRVKFNERSTQYIY</sequence>
<keyword evidence="2" id="KW-1185">Reference proteome</keyword>